<name>A0ABQ1RV09_9MICO</name>
<dbReference type="InterPro" id="IPR013762">
    <property type="entry name" value="Integrase-like_cat_sf"/>
</dbReference>
<evidence type="ECO:0000313" key="7">
    <source>
        <dbReference type="EMBL" id="GGD78972.1"/>
    </source>
</evidence>
<dbReference type="Gene3D" id="1.10.443.10">
    <property type="entry name" value="Intergrase catalytic core"/>
    <property type="match status" value="1"/>
</dbReference>
<proteinExistence type="inferred from homology"/>
<feature type="domain" description="Tyr recombinase" evidence="5">
    <location>
        <begin position="150"/>
        <end position="363"/>
    </location>
</feature>
<dbReference type="Pfam" id="PF00589">
    <property type="entry name" value="Phage_integrase"/>
    <property type="match status" value="1"/>
</dbReference>
<dbReference type="PANTHER" id="PTHR30349:SF41">
    <property type="entry name" value="INTEGRASE_RECOMBINASE PROTEIN MJ0367-RELATED"/>
    <property type="match status" value="1"/>
</dbReference>
<evidence type="ECO:0000256" key="2">
    <source>
        <dbReference type="ARBA" id="ARBA00023125"/>
    </source>
</evidence>
<comment type="similarity">
    <text evidence="1">Belongs to the 'phage' integrase family.</text>
</comment>
<feature type="domain" description="Core-binding (CB)" evidence="6">
    <location>
        <begin position="30"/>
        <end position="112"/>
    </location>
</feature>
<keyword evidence="8" id="KW-1185">Reference proteome</keyword>
<evidence type="ECO:0000256" key="3">
    <source>
        <dbReference type="ARBA" id="ARBA00023172"/>
    </source>
</evidence>
<evidence type="ECO:0000313" key="8">
    <source>
        <dbReference type="Proteomes" id="UP000629365"/>
    </source>
</evidence>
<dbReference type="SUPFAM" id="SSF56349">
    <property type="entry name" value="DNA breaking-rejoining enzymes"/>
    <property type="match status" value="1"/>
</dbReference>
<sequence>MRTQSPRSPDASTVRALLPPGVAILNEPETVWAAMLDGWSAQQLARNLSLSTIVSRRRLAERFRDFAEEYPWAWTVEQVDHFFMELRALRGGSRSTVLGYQNALRMFLGYLTDPTYGWGELCWERFGTHPAQVFHEWNTARHVQDAIGEPGKRPYTRNELEDLFDCADERVVRIRRAGSKGWIPAFRIATLMKTAYAWGLRRNEVRMLDLVDLASNPQARQFNDLGIVYVRHGKAMRGSPPKRRAVLTLPEFAWAVECIEEWLTEVRPLFVAPLATMLWPSERGHGASPIAADSVSRAFNEVKREAGLDDTLDFHSLRRSYVTHLVEIGYDAFFIQQQVGHEHASTTSIYTGLSPDYRARVVNDAIARMAHATTTDSPKEN</sequence>
<gene>
    <name evidence="7" type="ORF">GCM10007269_22280</name>
</gene>
<dbReference type="InterPro" id="IPR050090">
    <property type="entry name" value="Tyrosine_recombinase_XerCD"/>
</dbReference>
<dbReference type="EMBL" id="BMCM01000003">
    <property type="protein sequence ID" value="GGD78972.1"/>
    <property type="molecule type" value="Genomic_DNA"/>
</dbReference>
<protein>
    <recommendedName>
        <fullName evidence="9">Integrase</fullName>
    </recommendedName>
</protein>
<dbReference type="InterPro" id="IPR044068">
    <property type="entry name" value="CB"/>
</dbReference>
<reference evidence="8" key="1">
    <citation type="journal article" date="2019" name="Int. J. Syst. Evol. Microbiol.">
        <title>The Global Catalogue of Microorganisms (GCM) 10K type strain sequencing project: providing services to taxonomists for standard genome sequencing and annotation.</title>
        <authorList>
            <consortium name="The Broad Institute Genomics Platform"/>
            <consortium name="The Broad Institute Genome Sequencing Center for Infectious Disease"/>
            <person name="Wu L."/>
            <person name="Ma J."/>
        </authorList>
    </citation>
    <scope>NUCLEOTIDE SEQUENCE [LARGE SCALE GENOMIC DNA]</scope>
    <source>
        <strain evidence="8">CCM 7640</strain>
    </source>
</reference>
<evidence type="ECO:0000256" key="1">
    <source>
        <dbReference type="ARBA" id="ARBA00008857"/>
    </source>
</evidence>
<dbReference type="PROSITE" id="PS51900">
    <property type="entry name" value="CB"/>
    <property type="match status" value="1"/>
</dbReference>
<keyword evidence="2 4" id="KW-0238">DNA-binding</keyword>
<organism evidence="7 8">
    <name type="scientific">Microbacterium murale</name>
    <dbReference type="NCBI Taxonomy" id="1081040"/>
    <lineage>
        <taxon>Bacteria</taxon>
        <taxon>Bacillati</taxon>
        <taxon>Actinomycetota</taxon>
        <taxon>Actinomycetes</taxon>
        <taxon>Micrococcales</taxon>
        <taxon>Microbacteriaceae</taxon>
        <taxon>Microbacterium</taxon>
    </lineage>
</organism>
<evidence type="ECO:0000256" key="4">
    <source>
        <dbReference type="PROSITE-ProRule" id="PRU01248"/>
    </source>
</evidence>
<evidence type="ECO:0008006" key="9">
    <source>
        <dbReference type="Google" id="ProtNLM"/>
    </source>
</evidence>
<dbReference type="PROSITE" id="PS51898">
    <property type="entry name" value="TYR_RECOMBINASE"/>
    <property type="match status" value="1"/>
</dbReference>
<dbReference type="InterPro" id="IPR002104">
    <property type="entry name" value="Integrase_catalytic"/>
</dbReference>
<accession>A0ABQ1RV09</accession>
<evidence type="ECO:0000259" key="6">
    <source>
        <dbReference type="PROSITE" id="PS51900"/>
    </source>
</evidence>
<dbReference type="InterPro" id="IPR011010">
    <property type="entry name" value="DNA_brk_join_enz"/>
</dbReference>
<dbReference type="Proteomes" id="UP000629365">
    <property type="component" value="Unassembled WGS sequence"/>
</dbReference>
<evidence type="ECO:0000259" key="5">
    <source>
        <dbReference type="PROSITE" id="PS51898"/>
    </source>
</evidence>
<keyword evidence="3" id="KW-0233">DNA recombination</keyword>
<comment type="caution">
    <text evidence="7">The sequence shown here is derived from an EMBL/GenBank/DDBJ whole genome shotgun (WGS) entry which is preliminary data.</text>
</comment>
<dbReference type="PANTHER" id="PTHR30349">
    <property type="entry name" value="PHAGE INTEGRASE-RELATED"/>
    <property type="match status" value="1"/>
</dbReference>